<feature type="region of interest" description="Disordered" evidence="1">
    <location>
        <begin position="38"/>
        <end position="78"/>
    </location>
</feature>
<keyword evidence="3" id="KW-1185">Reference proteome</keyword>
<dbReference type="AlphaFoldDB" id="J3MZW9"/>
<reference evidence="2" key="1">
    <citation type="journal article" date="2013" name="Nat. Commun.">
        <title>Whole-genome sequencing of Oryza brachyantha reveals mechanisms underlying Oryza genome evolution.</title>
        <authorList>
            <person name="Chen J."/>
            <person name="Huang Q."/>
            <person name="Gao D."/>
            <person name="Wang J."/>
            <person name="Lang Y."/>
            <person name="Liu T."/>
            <person name="Li B."/>
            <person name="Bai Z."/>
            <person name="Luis Goicoechea J."/>
            <person name="Liang C."/>
            <person name="Chen C."/>
            <person name="Zhang W."/>
            <person name="Sun S."/>
            <person name="Liao Y."/>
            <person name="Zhang X."/>
            <person name="Yang L."/>
            <person name="Song C."/>
            <person name="Wang M."/>
            <person name="Shi J."/>
            <person name="Liu G."/>
            <person name="Liu J."/>
            <person name="Zhou H."/>
            <person name="Zhou W."/>
            <person name="Yu Q."/>
            <person name="An N."/>
            <person name="Chen Y."/>
            <person name="Cai Q."/>
            <person name="Wang B."/>
            <person name="Liu B."/>
            <person name="Min J."/>
            <person name="Huang Y."/>
            <person name="Wu H."/>
            <person name="Li Z."/>
            <person name="Zhang Y."/>
            <person name="Yin Y."/>
            <person name="Song W."/>
            <person name="Jiang J."/>
            <person name="Jackson S.A."/>
            <person name="Wing R.A."/>
            <person name="Wang J."/>
            <person name="Chen M."/>
        </authorList>
    </citation>
    <scope>NUCLEOTIDE SEQUENCE [LARGE SCALE GENOMIC DNA]</scope>
    <source>
        <strain evidence="2">cv. IRGC 101232</strain>
    </source>
</reference>
<feature type="region of interest" description="Disordered" evidence="1">
    <location>
        <begin position="1"/>
        <end position="25"/>
    </location>
</feature>
<evidence type="ECO:0000256" key="1">
    <source>
        <dbReference type="SAM" id="MobiDB-lite"/>
    </source>
</evidence>
<proteinExistence type="predicted"/>
<organism evidence="2">
    <name type="scientific">Oryza brachyantha</name>
    <name type="common">malo sina</name>
    <dbReference type="NCBI Taxonomy" id="4533"/>
    <lineage>
        <taxon>Eukaryota</taxon>
        <taxon>Viridiplantae</taxon>
        <taxon>Streptophyta</taxon>
        <taxon>Embryophyta</taxon>
        <taxon>Tracheophyta</taxon>
        <taxon>Spermatophyta</taxon>
        <taxon>Magnoliopsida</taxon>
        <taxon>Liliopsida</taxon>
        <taxon>Poales</taxon>
        <taxon>Poaceae</taxon>
        <taxon>BOP clade</taxon>
        <taxon>Oryzoideae</taxon>
        <taxon>Oryzeae</taxon>
        <taxon>Oryzinae</taxon>
        <taxon>Oryza</taxon>
    </lineage>
</organism>
<evidence type="ECO:0000313" key="2">
    <source>
        <dbReference type="EnsemblPlants" id="OB09G25480.1"/>
    </source>
</evidence>
<name>J3MZW9_ORYBR</name>
<protein>
    <submittedName>
        <fullName evidence="2">Uncharacterized protein</fullName>
    </submittedName>
</protein>
<accession>J3MZW9</accession>
<reference evidence="2" key="2">
    <citation type="submission" date="2013-04" db="UniProtKB">
        <authorList>
            <consortium name="EnsemblPlants"/>
        </authorList>
    </citation>
    <scope>IDENTIFICATION</scope>
</reference>
<sequence length="113" mass="12718">MDRFQLRPLRSDATGTVPTSKWLDGFEPASAEERISRRLSQGFRREDALPGMRVPDAAGEPKRRRVRGAGGVGERRRCQRRDVETALVAKCFEVGPCPTQPLHEMARLGPIKY</sequence>
<dbReference type="Gramene" id="OB09G25480.1">
    <property type="protein sequence ID" value="OB09G25480.1"/>
    <property type="gene ID" value="OB09G25480"/>
</dbReference>
<dbReference type="HOGENOM" id="CLU_2137358_0_0_1"/>
<dbReference type="EnsemblPlants" id="OB09G25480.1">
    <property type="protein sequence ID" value="OB09G25480.1"/>
    <property type="gene ID" value="OB09G25480"/>
</dbReference>
<dbReference type="Proteomes" id="UP000006038">
    <property type="component" value="Chromosome 9"/>
</dbReference>
<evidence type="ECO:0000313" key="3">
    <source>
        <dbReference type="Proteomes" id="UP000006038"/>
    </source>
</evidence>